<dbReference type="Gene3D" id="1.25.40.20">
    <property type="entry name" value="Ankyrin repeat-containing domain"/>
    <property type="match status" value="2"/>
</dbReference>
<dbReference type="AlphaFoldDB" id="A0A914Z4Z8"/>
<evidence type="ECO:0000256" key="1">
    <source>
        <dbReference type="ARBA" id="ARBA00022737"/>
    </source>
</evidence>
<dbReference type="PANTHER" id="PTHR24198:SF165">
    <property type="entry name" value="ANKYRIN REPEAT-CONTAINING PROTEIN-RELATED"/>
    <property type="match status" value="1"/>
</dbReference>
<keyword evidence="1" id="KW-0677">Repeat</keyword>
<name>A0A914Z4Z8_9BILA</name>
<feature type="repeat" description="ANK" evidence="3">
    <location>
        <begin position="43"/>
        <end position="64"/>
    </location>
</feature>
<accession>A0A914Z4Z8</accession>
<dbReference type="PROSITE" id="PS50297">
    <property type="entry name" value="ANK_REP_REGION"/>
    <property type="match status" value="1"/>
</dbReference>
<sequence length="217" mass="24040">MTQDLTCIHWAIECVADKPDFHVIGDIEKLVSLGCPIDAQDDSGATALHLAVRNDRTEVARYLLGKIDVNIQDNDGRTALFDAVSKKSREMVEALLQMPDIDVNAVAYTNDTALIKCCRNDMVEIADMLLKHPTILIDKTGEKTSVEYNGRMAIHEAAACNSLQILKQLFSKGAAVFAHDVHQQTPLFLAVQSNQIEAVKLLINQMRTNKADINAFY</sequence>
<feature type="repeat" description="ANK" evidence="3">
    <location>
        <begin position="149"/>
        <end position="181"/>
    </location>
</feature>
<keyword evidence="4" id="KW-1185">Reference proteome</keyword>
<evidence type="ECO:0000313" key="5">
    <source>
        <dbReference type="WBParaSite" id="PSU_v2.g7426.t1"/>
    </source>
</evidence>
<dbReference type="PROSITE" id="PS50088">
    <property type="entry name" value="ANK_REPEAT"/>
    <property type="match status" value="2"/>
</dbReference>
<evidence type="ECO:0000313" key="4">
    <source>
        <dbReference type="Proteomes" id="UP000887577"/>
    </source>
</evidence>
<dbReference type="Proteomes" id="UP000887577">
    <property type="component" value="Unplaced"/>
</dbReference>
<evidence type="ECO:0000256" key="3">
    <source>
        <dbReference type="PROSITE-ProRule" id="PRU00023"/>
    </source>
</evidence>
<keyword evidence="2 3" id="KW-0040">ANK repeat</keyword>
<dbReference type="WBParaSite" id="PSU_v2.g7426.t1">
    <property type="protein sequence ID" value="PSU_v2.g7426.t1"/>
    <property type="gene ID" value="PSU_v2.g7426"/>
</dbReference>
<protein>
    <submittedName>
        <fullName evidence="5">Uncharacterized protein</fullName>
    </submittedName>
</protein>
<dbReference type="InterPro" id="IPR002110">
    <property type="entry name" value="Ankyrin_rpt"/>
</dbReference>
<dbReference type="Pfam" id="PF12796">
    <property type="entry name" value="Ank_2"/>
    <property type="match status" value="2"/>
</dbReference>
<dbReference type="InterPro" id="IPR036770">
    <property type="entry name" value="Ankyrin_rpt-contain_sf"/>
</dbReference>
<evidence type="ECO:0000256" key="2">
    <source>
        <dbReference type="ARBA" id="ARBA00023043"/>
    </source>
</evidence>
<reference evidence="5" key="1">
    <citation type="submission" date="2022-11" db="UniProtKB">
        <authorList>
            <consortium name="WormBaseParasite"/>
        </authorList>
    </citation>
    <scope>IDENTIFICATION</scope>
</reference>
<proteinExistence type="predicted"/>
<organism evidence="4 5">
    <name type="scientific">Panagrolaimus superbus</name>
    <dbReference type="NCBI Taxonomy" id="310955"/>
    <lineage>
        <taxon>Eukaryota</taxon>
        <taxon>Metazoa</taxon>
        <taxon>Ecdysozoa</taxon>
        <taxon>Nematoda</taxon>
        <taxon>Chromadorea</taxon>
        <taxon>Rhabditida</taxon>
        <taxon>Tylenchina</taxon>
        <taxon>Panagrolaimomorpha</taxon>
        <taxon>Panagrolaimoidea</taxon>
        <taxon>Panagrolaimidae</taxon>
        <taxon>Panagrolaimus</taxon>
    </lineage>
</organism>
<dbReference type="PANTHER" id="PTHR24198">
    <property type="entry name" value="ANKYRIN REPEAT AND PROTEIN KINASE DOMAIN-CONTAINING PROTEIN"/>
    <property type="match status" value="1"/>
</dbReference>
<dbReference type="SMART" id="SM00248">
    <property type="entry name" value="ANK"/>
    <property type="match status" value="6"/>
</dbReference>
<dbReference type="SUPFAM" id="SSF48403">
    <property type="entry name" value="Ankyrin repeat"/>
    <property type="match status" value="1"/>
</dbReference>